<dbReference type="InterPro" id="IPR004843">
    <property type="entry name" value="Calcineurin-like_PHP"/>
</dbReference>
<dbReference type="SUPFAM" id="SSF56300">
    <property type="entry name" value="Metallo-dependent phosphatases"/>
    <property type="match status" value="1"/>
</dbReference>
<dbReference type="Pfam" id="PF13671">
    <property type="entry name" value="AAA_33"/>
    <property type="match status" value="1"/>
</dbReference>
<evidence type="ECO:0000313" key="4">
    <source>
        <dbReference type="Proteomes" id="UP000241167"/>
    </source>
</evidence>
<dbReference type="OrthoDB" id="9807890at2"/>
<dbReference type="AlphaFoldDB" id="A0A2P7QVE9"/>
<accession>A0A2P7QVE9</accession>
<dbReference type="InterPro" id="IPR050126">
    <property type="entry name" value="Ap4A_hydrolase"/>
</dbReference>
<dbReference type="NCBIfam" id="TIGR04075">
    <property type="entry name" value="bacter_Pnkp"/>
    <property type="match status" value="1"/>
</dbReference>
<dbReference type="Gene3D" id="3.60.21.10">
    <property type="match status" value="1"/>
</dbReference>
<proteinExistence type="predicted"/>
<dbReference type="InterPro" id="IPR027417">
    <property type="entry name" value="P-loop_NTPase"/>
</dbReference>
<dbReference type="Pfam" id="PF00149">
    <property type="entry name" value="Metallophos"/>
    <property type="match status" value="1"/>
</dbReference>
<evidence type="ECO:0000259" key="1">
    <source>
        <dbReference type="Pfam" id="PF00149"/>
    </source>
</evidence>
<dbReference type="GO" id="GO:0016791">
    <property type="term" value="F:phosphatase activity"/>
    <property type="evidence" value="ECO:0007669"/>
    <property type="project" value="TreeGrafter"/>
</dbReference>
<dbReference type="InterPro" id="IPR029052">
    <property type="entry name" value="Metallo-depent_PP-like"/>
</dbReference>
<dbReference type="InterPro" id="IPR032380">
    <property type="entry name" value="PNKP_ligase_dom"/>
</dbReference>
<keyword evidence="3" id="KW-0808">Transferase</keyword>
<evidence type="ECO:0000259" key="2">
    <source>
        <dbReference type="Pfam" id="PF16542"/>
    </source>
</evidence>
<dbReference type="Gene3D" id="3.40.50.300">
    <property type="entry name" value="P-loop containing nucleotide triphosphate hydrolases"/>
    <property type="match status" value="1"/>
</dbReference>
<dbReference type="Proteomes" id="UP000241167">
    <property type="component" value="Unassembled WGS sequence"/>
</dbReference>
<dbReference type="EMBL" id="PXYI01000002">
    <property type="protein sequence ID" value="PSJ41920.1"/>
    <property type="molecule type" value="Genomic_DNA"/>
</dbReference>
<dbReference type="GO" id="GO:0016301">
    <property type="term" value="F:kinase activity"/>
    <property type="evidence" value="ECO:0007669"/>
    <property type="project" value="UniProtKB-KW"/>
</dbReference>
<reference evidence="3 4" key="1">
    <citation type="submission" date="2018-03" db="EMBL/GenBank/DDBJ databases">
        <title>The draft genome of Sphingosinicella sp. GL-C-18.</title>
        <authorList>
            <person name="Liu L."/>
            <person name="Li L."/>
            <person name="Liang L."/>
            <person name="Zhang X."/>
            <person name="Wang T."/>
        </authorList>
    </citation>
    <scope>NUCLEOTIDE SEQUENCE [LARGE SCALE GENOMIC DNA]</scope>
    <source>
        <strain evidence="3 4">GL-C-18</strain>
    </source>
</reference>
<keyword evidence="3" id="KW-0418">Kinase</keyword>
<organism evidence="3 4">
    <name type="scientific">Allosphingosinicella deserti</name>
    <dbReference type="NCBI Taxonomy" id="2116704"/>
    <lineage>
        <taxon>Bacteria</taxon>
        <taxon>Pseudomonadati</taxon>
        <taxon>Pseudomonadota</taxon>
        <taxon>Alphaproteobacteria</taxon>
        <taxon>Sphingomonadales</taxon>
        <taxon>Sphingomonadaceae</taxon>
        <taxon>Allosphingosinicella</taxon>
    </lineage>
</organism>
<comment type="caution">
    <text evidence="3">The sequence shown here is derived from an EMBL/GenBank/DDBJ whole genome shotgun (WGS) entry which is preliminary data.</text>
</comment>
<keyword evidence="4" id="KW-1185">Reference proteome</keyword>
<dbReference type="CDD" id="cd07423">
    <property type="entry name" value="MPP_Prp_like"/>
    <property type="match status" value="1"/>
</dbReference>
<dbReference type="InterPro" id="IPR041780">
    <property type="entry name" value="MPP_PrpE-like"/>
</dbReference>
<dbReference type="SUPFAM" id="SSF56091">
    <property type="entry name" value="DNA ligase/mRNA capping enzyme, catalytic domain"/>
    <property type="match status" value="1"/>
</dbReference>
<feature type="domain" description="Polynucleotide kinase-phosphatase ligase" evidence="2">
    <location>
        <begin position="464"/>
        <end position="841"/>
    </location>
</feature>
<dbReference type="GO" id="GO:0005737">
    <property type="term" value="C:cytoplasm"/>
    <property type="evidence" value="ECO:0007669"/>
    <property type="project" value="TreeGrafter"/>
</dbReference>
<gene>
    <name evidence="3" type="ORF">C7I55_06560</name>
</gene>
<dbReference type="Gene3D" id="3.30.470.30">
    <property type="entry name" value="DNA ligase/mRNA capping enzyme"/>
    <property type="match status" value="2"/>
</dbReference>
<dbReference type="InterPro" id="IPR024028">
    <property type="entry name" value="PNKP_bac"/>
</dbReference>
<dbReference type="Pfam" id="PF16542">
    <property type="entry name" value="PNKP_ligase"/>
    <property type="match status" value="1"/>
</dbReference>
<protein>
    <submittedName>
        <fullName evidence="3">Polynucleotide kinase-phosphatase</fullName>
    </submittedName>
</protein>
<dbReference type="RefSeq" id="WP_106512085.1">
    <property type="nucleotide sequence ID" value="NZ_PXYI01000002.1"/>
</dbReference>
<sequence length="846" mass="93091">MKIEIPEFALVLLVGASGTGKSSFAARHFLPTEVVSSDRMRGWVADDENDQSATVEAFDLLRTVVEKRLKGRRFTVVDATNVQPESRKGLIALAKKWHALAVAIVFDLPEAVAVERNAQRPDRQFGAGPVRRHMQALKRSLGGMNREGIRYVHRLRSVEEVDAVEIVRTRLWNDRREEVGPFDIIGDVHGCADELETLLDRLGYQVRWNGKAVTVTPPEGRRAIFVGDLVDRGPRSPDALRIAKHMVDSGTAMAVVGNHDDKLKRHLDGRNVKPSHGLAETIEQFAQEPPEFAAEMRTWLDGLISHYVLDGGRLVVAHAGLKEEMQGRASGAVRSFCMYGETTGEIDSFGLPVRWDWAADYKGRAKVVYGHTPVVEANWVNGTLCIDTGCVFGGKLTALRYPELELVDVPARRTYYEPVRPLAAPAADTGMAPHQLDLADVLGKQVIETRHYHHVTVREDNAAAALEVMSRYAVDPRWLIHLPPTMSPAETSAQEGWLERPEEAFAYYGSKGAKILVAEEKHMGSRGLVLLARTQEVAARRFGVHDGARGVIVTRTGRRFFNDSALEAAAMHRIDLAMESSGLWSELATDWVLWDAEILPWSMKAGALVRGQYAAVGAAAVAGLGALSEALAAAQARGVPIDDLAASAAASLADATRYRAAYNRYVAPFGGIEDLRIAPFHLLASEGAVHDGKDHLWHMAAVHRLAEADPALLLATKFRRIDLDDPAEVADAIAWWEAMTAAGGEGMVVKPLDFVARGAKGLLQPAIKCRGREYLRIIYGPHYDRPENLERLKKRGLGHKRSMALREFALGLEALHLFVEHAPLTRVHQAVFGVLAMETEPVDPRL</sequence>
<dbReference type="PANTHER" id="PTHR42850">
    <property type="entry name" value="METALLOPHOSPHOESTERASE"/>
    <property type="match status" value="1"/>
</dbReference>
<dbReference type="PANTHER" id="PTHR42850:SF7">
    <property type="entry name" value="BIS(5'-NUCLEOSYL)-TETRAPHOSPHATASE PRPE [ASYMMETRICAL]"/>
    <property type="match status" value="1"/>
</dbReference>
<dbReference type="SUPFAM" id="SSF52540">
    <property type="entry name" value="P-loop containing nucleoside triphosphate hydrolases"/>
    <property type="match status" value="1"/>
</dbReference>
<name>A0A2P7QVE9_9SPHN</name>
<evidence type="ECO:0000313" key="3">
    <source>
        <dbReference type="EMBL" id="PSJ41920.1"/>
    </source>
</evidence>
<feature type="domain" description="Calcineurin-like phosphoesterase" evidence="1">
    <location>
        <begin position="181"/>
        <end position="386"/>
    </location>
</feature>